<protein>
    <submittedName>
        <fullName evidence="12">Uncharacterized protein</fullName>
    </submittedName>
</protein>
<proteinExistence type="inferred from homology"/>
<dbReference type="InterPro" id="IPR049730">
    <property type="entry name" value="SNF2/RAD54-like_C"/>
</dbReference>
<feature type="compositionally biased region" description="Acidic residues" evidence="9">
    <location>
        <begin position="24"/>
        <end position="33"/>
    </location>
</feature>
<accession>A0A875RQL3</accession>
<feature type="compositionally biased region" description="Low complexity" evidence="9">
    <location>
        <begin position="1"/>
        <end position="13"/>
    </location>
</feature>
<evidence type="ECO:0000256" key="3">
    <source>
        <dbReference type="ARBA" id="ARBA00022741"/>
    </source>
</evidence>
<dbReference type="PANTHER" id="PTHR10799">
    <property type="entry name" value="SNF2/RAD54 HELICASE FAMILY"/>
    <property type="match status" value="1"/>
</dbReference>
<name>A0A875RQL3_EENNA</name>
<dbReference type="PROSITE" id="PS51194">
    <property type="entry name" value="HELICASE_CTER"/>
    <property type="match status" value="1"/>
</dbReference>
<dbReference type="GO" id="GO:0016787">
    <property type="term" value="F:hydrolase activity"/>
    <property type="evidence" value="ECO:0007669"/>
    <property type="project" value="UniProtKB-KW"/>
</dbReference>
<dbReference type="GO" id="GO:0004386">
    <property type="term" value="F:helicase activity"/>
    <property type="evidence" value="ECO:0007669"/>
    <property type="project" value="UniProtKB-KW"/>
</dbReference>
<organism evidence="12 13">
    <name type="scientific">Eeniella nana</name>
    <name type="common">Yeast</name>
    <name type="synonym">Brettanomyces nanus</name>
    <dbReference type="NCBI Taxonomy" id="13502"/>
    <lineage>
        <taxon>Eukaryota</taxon>
        <taxon>Fungi</taxon>
        <taxon>Dikarya</taxon>
        <taxon>Ascomycota</taxon>
        <taxon>Saccharomycotina</taxon>
        <taxon>Pichiomycetes</taxon>
        <taxon>Pichiales</taxon>
        <taxon>Pichiaceae</taxon>
        <taxon>Brettanomyces</taxon>
    </lineage>
</organism>
<dbReference type="PROSITE" id="PS51192">
    <property type="entry name" value="HELICASE_ATP_BIND_1"/>
    <property type="match status" value="1"/>
</dbReference>
<dbReference type="InterPro" id="IPR000330">
    <property type="entry name" value="SNF2_N"/>
</dbReference>
<dbReference type="Proteomes" id="UP000662931">
    <property type="component" value="Chromosome 4"/>
</dbReference>
<dbReference type="Gene3D" id="3.40.50.300">
    <property type="entry name" value="P-loop containing nucleotide triphosphate hydrolases"/>
    <property type="match status" value="1"/>
</dbReference>
<dbReference type="GeneID" id="62198173"/>
<sequence length="790" mass="90543">MIASSDDPSDSSPVTFNKNTGEVPLDDNADNEEEQRIMKLLKEQYQSDNAGNEALQRELQDFKGLSNSRRLKKLDELVKRSQLFSSIIADTLLESSLGVSEPKDEHLDTQKVDSHPLPAQKKRKTSVGKMRQLKITDMFGSSLPNKQIVKKKESVLAAATAETNSSHPIGQPKMVTGCRMKDYQITGMEWLITLYQNGLNGILADEMGLGKTLQSIAMLCFLYEQKITGPFLICCPLSTVSNWIQEFHRFAPDFKVVAYVGAKDKRAKLRRNFRSVSVVVTSYEISIRDFKYLANREWKYLIVDEGHRLKNANCLLIRQLKRLRTSNRLLLTGTPLQNNLDELWSLLNFILPEIFHDIEMFQQWFDFTAFENLKDETGGETSENFNQIISLEIQKTLVKNLHTILKPFLLRRLKKDVIRGLPPKREYIIYSKLSAKQERFYKAVLSRNLSGILYKESFRDYLDVNGLRSGVSSVHLDEYVDSQLHEDFPKREKALEESWNFVRKQVAAKKLQNVMMQLRLVCDSPYLFFFPWNDETKLSEELVANSCKLQILSQLVPRLIKHGHKLLIFSQFSNMLDIIQEYLTEFLHIDSSRIDGSTRQEDRESQIDSFNGSKSMIDVFLLSTRAGGLGINLAAADTVIIFDSDWNPQVDLQAMDRVHRIGQTRPVVVYRLVCAHTIEEFLLAKADSKRRLERLVIQLGDFHTLLQNPSSSALTIKKTSTSSNDELLIGLKKFLSSRKVKTKDIKDNKLTEKELEQILDRSLEAYRKKVTGVDNTNSHVSLFETVSTMS</sequence>
<dbReference type="InterPro" id="IPR014001">
    <property type="entry name" value="Helicase_ATP-bd"/>
</dbReference>
<dbReference type="InterPro" id="IPR027417">
    <property type="entry name" value="P-loop_NTPase"/>
</dbReference>
<evidence type="ECO:0000313" key="12">
    <source>
        <dbReference type="EMBL" id="QPG77360.1"/>
    </source>
</evidence>
<dbReference type="CDD" id="cd18793">
    <property type="entry name" value="SF2_C_SNF"/>
    <property type="match status" value="1"/>
</dbReference>
<dbReference type="GO" id="GO:0005524">
    <property type="term" value="F:ATP binding"/>
    <property type="evidence" value="ECO:0007669"/>
    <property type="project" value="UniProtKB-KW"/>
</dbReference>
<keyword evidence="5" id="KW-0347">Helicase</keyword>
<dbReference type="SMART" id="SM00487">
    <property type="entry name" value="DEXDc"/>
    <property type="match status" value="1"/>
</dbReference>
<evidence type="ECO:0000313" key="13">
    <source>
        <dbReference type="Proteomes" id="UP000662931"/>
    </source>
</evidence>
<dbReference type="KEGG" id="bnn:FOA43_004773"/>
<dbReference type="RefSeq" id="XP_038780925.1">
    <property type="nucleotide sequence ID" value="XM_038924997.1"/>
</dbReference>
<dbReference type="GO" id="GO:0005634">
    <property type="term" value="C:nucleus"/>
    <property type="evidence" value="ECO:0007669"/>
    <property type="project" value="UniProtKB-SubCell"/>
</dbReference>
<dbReference type="InterPro" id="IPR001650">
    <property type="entry name" value="Helicase_C-like"/>
</dbReference>
<gene>
    <name evidence="12" type="ORF">FOA43_004773</name>
</gene>
<keyword evidence="6" id="KW-0067">ATP-binding</keyword>
<dbReference type="FunFam" id="3.40.50.10810:FF:000015">
    <property type="entry name" value="lymphoid-specific helicase isoform X1"/>
    <property type="match status" value="1"/>
</dbReference>
<keyword evidence="4" id="KW-0378">Hydrolase</keyword>
<evidence type="ECO:0000256" key="5">
    <source>
        <dbReference type="ARBA" id="ARBA00022806"/>
    </source>
</evidence>
<feature type="domain" description="Helicase ATP-binding" evidence="10">
    <location>
        <begin position="192"/>
        <end position="353"/>
    </location>
</feature>
<dbReference type="Pfam" id="PF00176">
    <property type="entry name" value="SNF2-rel_dom"/>
    <property type="match status" value="1"/>
</dbReference>
<dbReference type="Gene3D" id="3.40.50.10810">
    <property type="entry name" value="Tandem AAA-ATPase domain"/>
    <property type="match status" value="1"/>
</dbReference>
<feature type="domain" description="Helicase C-terminal" evidence="11">
    <location>
        <begin position="554"/>
        <end position="710"/>
    </location>
</feature>
<evidence type="ECO:0000256" key="4">
    <source>
        <dbReference type="ARBA" id="ARBA00022801"/>
    </source>
</evidence>
<keyword evidence="7" id="KW-0175">Coiled coil</keyword>
<dbReference type="AlphaFoldDB" id="A0A875RQL3"/>
<evidence type="ECO:0000256" key="9">
    <source>
        <dbReference type="SAM" id="MobiDB-lite"/>
    </source>
</evidence>
<evidence type="ECO:0000256" key="7">
    <source>
        <dbReference type="ARBA" id="ARBA00023054"/>
    </source>
</evidence>
<evidence type="ECO:0000256" key="8">
    <source>
        <dbReference type="ARBA" id="ARBA00023242"/>
    </source>
</evidence>
<reference evidence="12" key="1">
    <citation type="submission" date="2020-10" db="EMBL/GenBank/DDBJ databases">
        <authorList>
            <person name="Roach M.J.R."/>
        </authorList>
    </citation>
    <scope>NUCLEOTIDE SEQUENCE</scope>
    <source>
        <strain evidence="12">CBS 1945</strain>
    </source>
</reference>
<dbReference type="OrthoDB" id="5857104at2759"/>
<dbReference type="SUPFAM" id="SSF52540">
    <property type="entry name" value="P-loop containing nucleoside triphosphate hydrolases"/>
    <property type="match status" value="2"/>
</dbReference>
<evidence type="ECO:0000259" key="10">
    <source>
        <dbReference type="PROSITE" id="PS51192"/>
    </source>
</evidence>
<evidence type="ECO:0000256" key="1">
    <source>
        <dbReference type="ARBA" id="ARBA00004123"/>
    </source>
</evidence>
<comment type="similarity">
    <text evidence="2">Belongs to the SNF2/RAD54 helicase family.</text>
</comment>
<evidence type="ECO:0000256" key="2">
    <source>
        <dbReference type="ARBA" id="ARBA00007025"/>
    </source>
</evidence>
<dbReference type="Pfam" id="PF00271">
    <property type="entry name" value="Helicase_C"/>
    <property type="match status" value="1"/>
</dbReference>
<keyword evidence="13" id="KW-1185">Reference proteome</keyword>
<comment type="subcellular location">
    <subcellularLocation>
        <location evidence="1">Nucleus</location>
    </subcellularLocation>
</comment>
<keyword evidence="3" id="KW-0547">Nucleotide-binding</keyword>
<keyword evidence="8" id="KW-0539">Nucleus</keyword>
<evidence type="ECO:0000256" key="6">
    <source>
        <dbReference type="ARBA" id="ARBA00022840"/>
    </source>
</evidence>
<dbReference type="SMART" id="SM00490">
    <property type="entry name" value="HELICc"/>
    <property type="match status" value="1"/>
</dbReference>
<dbReference type="InterPro" id="IPR038718">
    <property type="entry name" value="SNF2-like_sf"/>
</dbReference>
<dbReference type="EMBL" id="CP064815">
    <property type="protein sequence ID" value="QPG77360.1"/>
    <property type="molecule type" value="Genomic_DNA"/>
</dbReference>
<feature type="region of interest" description="Disordered" evidence="9">
    <location>
        <begin position="1"/>
        <end position="33"/>
    </location>
</feature>
<evidence type="ECO:0000259" key="11">
    <source>
        <dbReference type="PROSITE" id="PS51194"/>
    </source>
</evidence>